<accession>A0AA88Y982</accession>
<dbReference type="AlphaFoldDB" id="A0AA88Y982"/>
<protein>
    <submittedName>
        <fullName evidence="2">Uncharacterized protein</fullName>
    </submittedName>
</protein>
<name>A0AA88Y982_PINIB</name>
<evidence type="ECO:0000313" key="2">
    <source>
        <dbReference type="EMBL" id="KAK3101092.1"/>
    </source>
</evidence>
<feature type="non-terminal residue" evidence="2">
    <location>
        <position position="1"/>
    </location>
</feature>
<dbReference type="SUPFAM" id="SSF48403">
    <property type="entry name" value="Ankyrin repeat"/>
    <property type="match status" value="1"/>
</dbReference>
<dbReference type="Gene3D" id="1.25.40.20">
    <property type="entry name" value="Ankyrin repeat-containing domain"/>
    <property type="match status" value="1"/>
</dbReference>
<feature type="region of interest" description="Disordered" evidence="1">
    <location>
        <begin position="201"/>
        <end position="234"/>
    </location>
</feature>
<comment type="caution">
    <text evidence="2">The sequence shown here is derived from an EMBL/GenBank/DDBJ whole genome shotgun (WGS) entry which is preliminary data.</text>
</comment>
<evidence type="ECO:0000313" key="3">
    <source>
        <dbReference type="Proteomes" id="UP001186944"/>
    </source>
</evidence>
<reference evidence="2" key="1">
    <citation type="submission" date="2019-08" db="EMBL/GenBank/DDBJ databases">
        <title>The improved chromosome-level genome for the pearl oyster Pinctada fucata martensii using PacBio sequencing and Hi-C.</title>
        <authorList>
            <person name="Zheng Z."/>
        </authorList>
    </citation>
    <scope>NUCLEOTIDE SEQUENCE</scope>
    <source>
        <strain evidence="2">ZZ-2019</strain>
        <tissue evidence="2">Adductor muscle</tissue>
    </source>
</reference>
<proteinExistence type="predicted"/>
<keyword evidence="3" id="KW-1185">Reference proteome</keyword>
<evidence type="ECO:0000256" key="1">
    <source>
        <dbReference type="SAM" id="MobiDB-lite"/>
    </source>
</evidence>
<organism evidence="2 3">
    <name type="scientific">Pinctada imbricata</name>
    <name type="common">Atlantic pearl-oyster</name>
    <name type="synonym">Pinctada martensii</name>
    <dbReference type="NCBI Taxonomy" id="66713"/>
    <lineage>
        <taxon>Eukaryota</taxon>
        <taxon>Metazoa</taxon>
        <taxon>Spiralia</taxon>
        <taxon>Lophotrochozoa</taxon>
        <taxon>Mollusca</taxon>
        <taxon>Bivalvia</taxon>
        <taxon>Autobranchia</taxon>
        <taxon>Pteriomorphia</taxon>
        <taxon>Pterioida</taxon>
        <taxon>Pterioidea</taxon>
        <taxon>Pteriidae</taxon>
        <taxon>Pinctada</taxon>
    </lineage>
</organism>
<sequence>QSMYNAIRNGEYVLFQDCLDKKNADINMTWYNENLLMAALRSNQIIMAEFLIDNGIDVNFTTTLLELHKNKTRKRFQRYKLSCRQLAYDLGHLDIVEQIDVKNNNLHKFYKVTPRRPRIRRPPAPPAPLFPWEIVEEEEDDDEFSDEEEMFGTTQQETTTLRSALAQTNSARTKIDSDVIETDPYYSTMVDTDVPDEGYGTVSPVSPAPSPVKSLRTPKEDRPGILRRGTRSSLTRENYNAVKYRKSYSKSADHAHALGRQKQNNTALPLLRQKSDVSYNDASVESGFFYNDAFSVSKHSNNVTSGSENTKIHHTSSGGFEIRRSILKPRPFSSPASPLAQVTKILNQSKLLKGQSSELGLPYIKSGKQDRFIPHHVVTPWCHSNSSGVYEQLSNTKIYNTVMENSMAVNRQLYSRQISSAKR</sequence>
<gene>
    <name evidence="2" type="ORF">FSP39_000871</name>
</gene>
<dbReference type="EMBL" id="VSWD01000005">
    <property type="protein sequence ID" value="KAK3101092.1"/>
    <property type="molecule type" value="Genomic_DNA"/>
</dbReference>
<dbReference type="InterPro" id="IPR036770">
    <property type="entry name" value="Ankyrin_rpt-contain_sf"/>
</dbReference>
<dbReference type="Proteomes" id="UP001186944">
    <property type="component" value="Unassembled WGS sequence"/>
</dbReference>